<proteinExistence type="predicted"/>
<protein>
    <submittedName>
        <fullName evidence="1">Uncharacterized protein</fullName>
    </submittedName>
</protein>
<reference evidence="1" key="1">
    <citation type="submission" date="2023-10" db="EMBL/GenBank/DDBJ databases">
        <authorList>
            <person name="Chen Y."/>
            <person name="Shah S."/>
            <person name="Dougan E. K."/>
            <person name="Thang M."/>
            <person name="Chan C."/>
        </authorList>
    </citation>
    <scope>NUCLEOTIDE SEQUENCE [LARGE SCALE GENOMIC DNA]</scope>
</reference>
<gene>
    <name evidence="1" type="ORF">PCOR1329_LOCUS13566</name>
</gene>
<dbReference type="Proteomes" id="UP001189429">
    <property type="component" value="Unassembled WGS sequence"/>
</dbReference>
<organism evidence="1 2">
    <name type="scientific">Prorocentrum cordatum</name>
    <dbReference type="NCBI Taxonomy" id="2364126"/>
    <lineage>
        <taxon>Eukaryota</taxon>
        <taxon>Sar</taxon>
        <taxon>Alveolata</taxon>
        <taxon>Dinophyceae</taxon>
        <taxon>Prorocentrales</taxon>
        <taxon>Prorocentraceae</taxon>
        <taxon>Prorocentrum</taxon>
    </lineage>
</organism>
<name>A0ABN9QRS8_9DINO</name>
<feature type="non-terminal residue" evidence="1">
    <location>
        <position position="1"/>
    </location>
</feature>
<accession>A0ABN9QRS8</accession>
<sequence>DVKITKPVTLWMNQGMEKSFDMEVDDTAAIRLDVSMQPPFLPLEVVVRKKRASGKLEAPIATAEWTESRLLLLQSELPRGTYTVEFRQPRRYQD</sequence>
<keyword evidence="2" id="KW-1185">Reference proteome</keyword>
<dbReference type="EMBL" id="CAUYUJ010004010">
    <property type="protein sequence ID" value="CAK0807788.1"/>
    <property type="molecule type" value="Genomic_DNA"/>
</dbReference>
<comment type="caution">
    <text evidence="1">The sequence shown here is derived from an EMBL/GenBank/DDBJ whole genome shotgun (WGS) entry which is preliminary data.</text>
</comment>
<evidence type="ECO:0000313" key="2">
    <source>
        <dbReference type="Proteomes" id="UP001189429"/>
    </source>
</evidence>
<evidence type="ECO:0000313" key="1">
    <source>
        <dbReference type="EMBL" id="CAK0807788.1"/>
    </source>
</evidence>
<feature type="non-terminal residue" evidence="1">
    <location>
        <position position="94"/>
    </location>
</feature>